<dbReference type="Proteomes" id="UP000029864">
    <property type="component" value="Unassembled WGS sequence"/>
</dbReference>
<dbReference type="Pfam" id="PF16976">
    <property type="entry name" value="RcpC"/>
    <property type="match status" value="1"/>
</dbReference>
<accession>A0A099JI69</accession>
<feature type="domain" description="SAF" evidence="1">
    <location>
        <begin position="40"/>
        <end position="104"/>
    </location>
</feature>
<proteinExistence type="predicted"/>
<comment type="caution">
    <text evidence="2">The sequence shown here is derived from an EMBL/GenBank/DDBJ whole genome shotgun (WGS) entry which is preliminary data.</text>
</comment>
<dbReference type="EMBL" id="JACHBQ010000001">
    <property type="protein sequence ID" value="MBB5641502.1"/>
    <property type="molecule type" value="Genomic_DNA"/>
</dbReference>
<dbReference type="STRING" id="1001240.GY21_08180"/>
<dbReference type="SMART" id="SM00858">
    <property type="entry name" value="SAF"/>
    <property type="match status" value="1"/>
</dbReference>
<evidence type="ECO:0000313" key="2">
    <source>
        <dbReference type="EMBL" id="KGJ77128.1"/>
    </source>
</evidence>
<dbReference type="eggNOG" id="COG3745">
    <property type="taxonomic scope" value="Bacteria"/>
</dbReference>
<dbReference type="NCBIfam" id="TIGR03177">
    <property type="entry name" value="pilus_cpaB"/>
    <property type="match status" value="1"/>
</dbReference>
<reference evidence="3 5" key="2">
    <citation type="submission" date="2020-08" db="EMBL/GenBank/DDBJ databases">
        <title>Sequencing the genomes of 1000 actinobacteria strains.</title>
        <authorList>
            <person name="Klenk H.-P."/>
        </authorList>
    </citation>
    <scope>NUCLEOTIDE SEQUENCE [LARGE SCALE GENOMIC DNA]</scope>
    <source>
        <strain evidence="3 5">DSM 21065</strain>
    </source>
</reference>
<reference evidence="2 4" key="1">
    <citation type="submission" date="2014-08" db="EMBL/GenBank/DDBJ databases">
        <authorList>
            <person name="Sisinthy S."/>
        </authorList>
    </citation>
    <scope>NUCLEOTIDE SEQUENCE [LARGE SCALE GENOMIC DNA]</scope>
    <source>
        <strain evidence="2 4">RuG17</strain>
    </source>
</reference>
<dbReference type="Proteomes" id="UP000561726">
    <property type="component" value="Unassembled WGS sequence"/>
</dbReference>
<organism evidence="2 4">
    <name type="scientific">Cryobacterium roopkundense</name>
    <dbReference type="NCBI Taxonomy" id="1001240"/>
    <lineage>
        <taxon>Bacteria</taxon>
        <taxon>Bacillati</taxon>
        <taxon>Actinomycetota</taxon>
        <taxon>Actinomycetes</taxon>
        <taxon>Micrococcales</taxon>
        <taxon>Microbacteriaceae</taxon>
        <taxon>Cryobacterium</taxon>
    </lineage>
</organism>
<dbReference type="AlphaFoldDB" id="A0A099JI69"/>
<evidence type="ECO:0000313" key="4">
    <source>
        <dbReference type="Proteomes" id="UP000029864"/>
    </source>
</evidence>
<dbReference type="RefSeq" id="WP_035836235.1">
    <property type="nucleotide sequence ID" value="NZ_JACHBQ010000001.1"/>
</dbReference>
<dbReference type="InterPro" id="IPR031571">
    <property type="entry name" value="RcpC_dom"/>
</dbReference>
<sequence length="247" mass="25005">MKFRLLGALLAIVIALGGAVILTGYVNGGDARAADGAAFVPSFVVTTEIPAGTPAADLGELVAVKQIPALAAVPGRVSDLADLTGLVSDVALMPGEQLLGSRFIDPASRTVRGGVPVPQGMQAVTVALPAQNVVGGEIVAGDTVGVLISATVDRSGTDLPVTRQVFHKVLVLRVQPGTSVTPGASEADASATSTDPVATLMVTLARSTADVETLVWGQQFGSVWLTLEPEEADETGSRSVDGGVVFP</sequence>
<dbReference type="InterPro" id="IPR017592">
    <property type="entry name" value="Pilus_assmbl_Flp-typ_CpaB"/>
</dbReference>
<dbReference type="EMBL" id="JPXF01000027">
    <property type="protein sequence ID" value="KGJ77128.1"/>
    <property type="molecule type" value="Genomic_DNA"/>
</dbReference>
<evidence type="ECO:0000259" key="1">
    <source>
        <dbReference type="SMART" id="SM00858"/>
    </source>
</evidence>
<name>A0A099JI69_9MICO</name>
<evidence type="ECO:0000313" key="5">
    <source>
        <dbReference type="Proteomes" id="UP000561726"/>
    </source>
</evidence>
<dbReference type="InterPro" id="IPR013974">
    <property type="entry name" value="SAF"/>
</dbReference>
<gene>
    <name evidence="3" type="ORF">BJ997_002050</name>
    <name evidence="2" type="ORF">GY21_08180</name>
</gene>
<evidence type="ECO:0000313" key="3">
    <source>
        <dbReference type="EMBL" id="MBB5641502.1"/>
    </source>
</evidence>
<protein>
    <submittedName>
        <fullName evidence="3">Pilus assembly protein CpaB</fullName>
    </submittedName>
</protein>
<keyword evidence="4" id="KW-1185">Reference proteome</keyword>
<dbReference type="OrthoDB" id="5182178at2"/>